<accession>A0ABY9WP41</accession>
<dbReference type="Proteomes" id="UP001611383">
    <property type="component" value="Chromosome"/>
</dbReference>
<keyword evidence="2" id="KW-1185">Reference proteome</keyword>
<gene>
    <name evidence="1" type="ORF">F0U60_15840</name>
</gene>
<evidence type="ECO:0000313" key="2">
    <source>
        <dbReference type="Proteomes" id="UP001611383"/>
    </source>
</evidence>
<organism evidence="1 2">
    <name type="scientific">Archangium minus</name>
    <dbReference type="NCBI Taxonomy" id="83450"/>
    <lineage>
        <taxon>Bacteria</taxon>
        <taxon>Pseudomonadati</taxon>
        <taxon>Myxococcota</taxon>
        <taxon>Myxococcia</taxon>
        <taxon>Myxococcales</taxon>
        <taxon>Cystobacterineae</taxon>
        <taxon>Archangiaceae</taxon>
        <taxon>Archangium</taxon>
    </lineage>
</organism>
<reference evidence="1 2" key="1">
    <citation type="submission" date="2019-08" db="EMBL/GenBank/DDBJ databases">
        <title>Archangium and Cystobacter genomes.</title>
        <authorList>
            <person name="Chen I.-C.K."/>
            <person name="Wielgoss S."/>
        </authorList>
    </citation>
    <scope>NUCLEOTIDE SEQUENCE [LARGE SCALE GENOMIC DNA]</scope>
    <source>
        <strain evidence="1 2">Cbm 6</strain>
    </source>
</reference>
<evidence type="ECO:0008006" key="3">
    <source>
        <dbReference type="Google" id="ProtNLM"/>
    </source>
</evidence>
<proteinExistence type="predicted"/>
<dbReference type="EMBL" id="CP043494">
    <property type="protein sequence ID" value="WNG45410.1"/>
    <property type="molecule type" value="Genomic_DNA"/>
</dbReference>
<name>A0ABY9WP41_9BACT</name>
<sequence>MNHSRLDLETPYQVTALQLSNGYSARRISIVTDMGAAQVTLDPNSCSLDSFGDTTICTRIGTFTFEATLTLLEERDGRQLFALEPRDADMPSLRLVLNPEQHGHAVSARLLVLDAAGAIRGVVALEQRPSA</sequence>
<dbReference type="RefSeq" id="WP_395820163.1">
    <property type="nucleotide sequence ID" value="NZ_CP043494.1"/>
</dbReference>
<protein>
    <recommendedName>
        <fullName evidence="3">Lipoprotein</fullName>
    </recommendedName>
</protein>
<evidence type="ECO:0000313" key="1">
    <source>
        <dbReference type="EMBL" id="WNG45410.1"/>
    </source>
</evidence>